<dbReference type="InterPro" id="IPR017555">
    <property type="entry name" value="TriPribosyl-deP-CoA_syn"/>
</dbReference>
<proteinExistence type="inferred from homology"/>
<sequence>MNLQRQLAASPAEHFAQRLADLASACLLDEARLTPKPGLVDQRGSGAHRDLTLALMERSALSLRPTFYALALHSWQRPADIALRQRVGLLGRAGEAQMMQETGGVNTHRGAIWALGLLVSAAAMCGGMGDVQQIVTCAAALAQLPDDAAPKQFSKGQRASARYKVPGAREEAQRGFPHVIHLALPQLWHSRQQGADDSAAQLDALMAIMTSLSDTCVLSRAGMKGLTAMQQGARAVLAAGGSHQPAGRQALAQLDAKMLALNASPGGAADLLSAALFLDRVVSGRPEKKVVPYNAR</sequence>
<evidence type="ECO:0000256" key="5">
    <source>
        <dbReference type="ARBA" id="ARBA00022679"/>
    </source>
</evidence>
<organism evidence="9 10">
    <name type="scientific">Erwinia aphidicola</name>
    <dbReference type="NCBI Taxonomy" id="68334"/>
    <lineage>
        <taxon>Bacteria</taxon>
        <taxon>Pseudomonadati</taxon>
        <taxon>Pseudomonadota</taxon>
        <taxon>Gammaproteobacteria</taxon>
        <taxon>Enterobacterales</taxon>
        <taxon>Erwiniaceae</taxon>
        <taxon>Erwinia</taxon>
    </lineage>
</organism>
<dbReference type="Pfam" id="PF01874">
    <property type="entry name" value="CitG"/>
    <property type="match status" value="1"/>
</dbReference>
<keyword evidence="7 8" id="KW-0067">ATP-binding</keyword>
<dbReference type="PANTHER" id="PTHR30201">
    <property type="entry name" value="TRIPHOSPHORIBOSYL-DEPHOSPHO-COA SYNTHASE"/>
    <property type="match status" value="1"/>
</dbReference>
<comment type="caution">
    <text evidence="9">The sequence shown here is derived from an EMBL/GenBank/DDBJ whole genome shotgun (WGS) entry which is preliminary data.</text>
</comment>
<evidence type="ECO:0000313" key="9">
    <source>
        <dbReference type="EMBL" id="MEI2681818.1"/>
    </source>
</evidence>
<dbReference type="NCBIfam" id="NF002315">
    <property type="entry name" value="PRK01237.1"/>
    <property type="match status" value="1"/>
</dbReference>
<dbReference type="EC" id="2.4.2.52" evidence="3 8"/>
<evidence type="ECO:0000256" key="1">
    <source>
        <dbReference type="ARBA" id="ARBA00001210"/>
    </source>
</evidence>
<comment type="function">
    <text evidence="8">Involved in the formation of 2-(5''-phosphoribosyl)-3'-dephosphocoenzyme-A, the prosthetic group of the acyl-carrier protein of the malonate decarboxylase.</text>
</comment>
<comment type="catalytic activity">
    <reaction evidence="1 8">
        <text>3'-dephospho-CoA + ATP = 2'-(5''-triphospho-alpha-D-ribosyl)-3'-dephospho-CoA + adenine</text>
        <dbReference type="Rhea" id="RHEA:15117"/>
        <dbReference type="ChEBI" id="CHEBI:16708"/>
        <dbReference type="ChEBI" id="CHEBI:30616"/>
        <dbReference type="ChEBI" id="CHEBI:57328"/>
        <dbReference type="ChEBI" id="CHEBI:61378"/>
        <dbReference type="EC" id="2.4.2.52"/>
    </reaction>
</comment>
<keyword evidence="9" id="KW-0328">Glycosyltransferase</keyword>
<gene>
    <name evidence="8" type="primary">mdcB</name>
    <name evidence="9" type="ORF">V8N49_09115</name>
</gene>
<evidence type="ECO:0000256" key="6">
    <source>
        <dbReference type="ARBA" id="ARBA00022741"/>
    </source>
</evidence>
<evidence type="ECO:0000256" key="3">
    <source>
        <dbReference type="ARBA" id="ARBA00012074"/>
    </source>
</evidence>
<protein>
    <recommendedName>
        <fullName evidence="4 8">2-(5''-triphosphoribosyl)-3'-dephosphocoenzyme-A synthase</fullName>
        <shortName evidence="8">2-(5''-triphosphoribosyl)-3'-dephospho-CoA synthase</shortName>
        <ecNumber evidence="3 8">2.4.2.52</ecNumber>
    </recommendedName>
</protein>
<keyword evidence="5 8" id="KW-0808">Transferase</keyword>
<keyword evidence="6 8" id="KW-0547">Nucleotide-binding</keyword>
<dbReference type="NCBIfam" id="TIGR03132">
    <property type="entry name" value="malonate_mdcB"/>
    <property type="match status" value="1"/>
</dbReference>
<dbReference type="GO" id="GO:0016757">
    <property type="term" value="F:glycosyltransferase activity"/>
    <property type="evidence" value="ECO:0007669"/>
    <property type="project" value="UniProtKB-KW"/>
</dbReference>
<name>A0ABU8DFZ2_ERWAP</name>
<accession>A0ABU8DFZ2</accession>
<reference evidence="9 10" key="1">
    <citation type="submission" date="2024-02" db="EMBL/GenBank/DDBJ databases">
        <title>First report Erwinia aphidicola in onion in Chile.</title>
        <authorList>
            <person name="Valenzuela M."/>
            <person name="Pena M."/>
            <person name="Dutta B."/>
        </authorList>
    </citation>
    <scope>NUCLEOTIDE SEQUENCE [LARGE SCALE GENOMIC DNA]</scope>
    <source>
        <strain evidence="9 10">QCJ3A</strain>
    </source>
</reference>
<dbReference type="RefSeq" id="WP_336202936.1">
    <property type="nucleotide sequence ID" value="NZ_JBANEI010000004.1"/>
</dbReference>
<evidence type="ECO:0000256" key="2">
    <source>
        <dbReference type="ARBA" id="ARBA00006812"/>
    </source>
</evidence>
<dbReference type="GO" id="GO:0046917">
    <property type="term" value="F:triphosphoribosyl-dephospho-CoA synthase activity"/>
    <property type="evidence" value="ECO:0007669"/>
    <property type="project" value="UniProtKB-EC"/>
</dbReference>
<evidence type="ECO:0000256" key="4">
    <source>
        <dbReference type="ARBA" id="ARBA00020625"/>
    </source>
</evidence>
<dbReference type="EMBL" id="JBANEI010000004">
    <property type="protein sequence ID" value="MEI2681818.1"/>
    <property type="molecule type" value="Genomic_DNA"/>
</dbReference>
<dbReference type="PANTHER" id="PTHR30201:SF2">
    <property type="entry name" value="2-(5''-TRIPHOSPHORIBOSYL)-3'-DEPHOSPHOCOENZYME-A SYNTHASE"/>
    <property type="match status" value="1"/>
</dbReference>
<comment type="similarity">
    <text evidence="2 8">Belongs to the CitG/MdcB family.</text>
</comment>
<dbReference type="HAMAP" id="MF_01883">
    <property type="entry name" value="MdcB"/>
    <property type="match status" value="1"/>
</dbReference>
<evidence type="ECO:0000256" key="7">
    <source>
        <dbReference type="ARBA" id="ARBA00022840"/>
    </source>
</evidence>
<keyword evidence="10" id="KW-1185">Reference proteome</keyword>
<dbReference type="InterPro" id="IPR002736">
    <property type="entry name" value="CitG"/>
</dbReference>
<dbReference type="Gene3D" id="1.10.4200.10">
    <property type="entry name" value="Triphosphoribosyl-dephospho-CoA protein"/>
    <property type="match status" value="1"/>
</dbReference>
<evidence type="ECO:0000256" key="8">
    <source>
        <dbReference type="HAMAP-Rule" id="MF_01883"/>
    </source>
</evidence>
<evidence type="ECO:0000313" key="10">
    <source>
        <dbReference type="Proteomes" id="UP001306592"/>
    </source>
</evidence>
<dbReference type="Proteomes" id="UP001306592">
    <property type="component" value="Unassembled WGS sequence"/>
</dbReference>